<dbReference type="AlphaFoldDB" id="A0A5D3B670"/>
<proteinExistence type="predicted"/>
<dbReference type="Proteomes" id="UP000321947">
    <property type="component" value="Unassembled WGS sequence"/>
</dbReference>
<reference evidence="4 5" key="1">
    <citation type="submission" date="2019-08" db="EMBL/GenBank/DDBJ databases">
        <title>Draft genome sequences of two oriental melons (Cucumis melo L. var makuwa).</title>
        <authorList>
            <person name="Kwon S.-Y."/>
        </authorList>
    </citation>
    <scope>NUCLEOTIDE SEQUENCE [LARGE SCALE GENOMIC DNA]</scope>
    <source>
        <strain evidence="5">cv. Chang Bougi</strain>
        <strain evidence="4">cv. SW 3</strain>
        <tissue evidence="3">Leaf</tissue>
    </source>
</reference>
<dbReference type="EMBL" id="SSTD01020234">
    <property type="protein sequence ID" value="TYJ95490.1"/>
    <property type="molecule type" value="Genomic_DNA"/>
</dbReference>
<feature type="compositionally biased region" description="Basic and acidic residues" evidence="1">
    <location>
        <begin position="62"/>
        <end position="80"/>
    </location>
</feature>
<organism evidence="3 5">
    <name type="scientific">Cucumis melo var. makuwa</name>
    <name type="common">Oriental melon</name>
    <dbReference type="NCBI Taxonomy" id="1194695"/>
    <lineage>
        <taxon>Eukaryota</taxon>
        <taxon>Viridiplantae</taxon>
        <taxon>Streptophyta</taxon>
        <taxon>Embryophyta</taxon>
        <taxon>Tracheophyta</taxon>
        <taxon>Spermatophyta</taxon>
        <taxon>Magnoliopsida</taxon>
        <taxon>eudicotyledons</taxon>
        <taxon>Gunneridae</taxon>
        <taxon>Pentapetalae</taxon>
        <taxon>rosids</taxon>
        <taxon>fabids</taxon>
        <taxon>Cucurbitales</taxon>
        <taxon>Cucurbitaceae</taxon>
        <taxon>Benincaseae</taxon>
        <taxon>Cucumis</taxon>
    </lineage>
</organism>
<feature type="compositionally biased region" description="Basic and acidic residues" evidence="1">
    <location>
        <begin position="8"/>
        <end position="24"/>
    </location>
</feature>
<evidence type="ECO:0000256" key="1">
    <source>
        <dbReference type="SAM" id="MobiDB-lite"/>
    </source>
</evidence>
<dbReference type="Proteomes" id="UP000321393">
    <property type="component" value="Unassembled WGS sequence"/>
</dbReference>
<dbReference type="EMBL" id="SSTE01009956">
    <property type="protein sequence ID" value="KAA0053115.1"/>
    <property type="molecule type" value="Genomic_DNA"/>
</dbReference>
<feature type="region of interest" description="Disordered" evidence="1">
    <location>
        <begin position="1"/>
        <end position="24"/>
    </location>
</feature>
<sequence>MTSTNRNLTHEIEEEKQEEGSLKSLKINEIEVHLSEDNIDAQLVMAHEDKMRRERVKKKKKEKMEKEKSRRKALADEKKETKLREQEELLNKVEKVALSTEKGKTKKTTEEYCKEFEREVEELSPFKDEEVVKPPKIKKARCMNLFYKGYINTVKHYTIVNGKKVDFRPDEINALYGLEDNVIGHAIFKELMDLNKQDALEKVA</sequence>
<evidence type="ECO:0000313" key="4">
    <source>
        <dbReference type="Proteomes" id="UP000321393"/>
    </source>
</evidence>
<evidence type="ECO:0000313" key="3">
    <source>
        <dbReference type="EMBL" id="TYJ95490.1"/>
    </source>
</evidence>
<accession>A0A5D3B670</accession>
<evidence type="ECO:0000313" key="5">
    <source>
        <dbReference type="Proteomes" id="UP000321947"/>
    </source>
</evidence>
<name>A0A5D3B670_CUCMM</name>
<protein>
    <submittedName>
        <fullName evidence="3">Protein MNN4-like</fullName>
    </submittedName>
</protein>
<evidence type="ECO:0000313" key="2">
    <source>
        <dbReference type="EMBL" id="KAA0053115.1"/>
    </source>
</evidence>
<gene>
    <name evidence="3" type="ORF">E5676_scaffold441G00090</name>
    <name evidence="2" type="ORF">E6C27_scaffold778G00480</name>
</gene>
<comment type="caution">
    <text evidence="3">The sequence shown here is derived from an EMBL/GenBank/DDBJ whole genome shotgun (WGS) entry which is preliminary data.</text>
</comment>
<feature type="region of interest" description="Disordered" evidence="1">
    <location>
        <begin position="50"/>
        <end position="80"/>
    </location>
</feature>
<dbReference type="OrthoDB" id="1714944at2759"/>